<dbReference type="InterPro" id="IPR024607">
    <property type="entry name" value="Sulfatase_CS"/>
</dbReference>
<dbReference type="PROSITE" id="PS00523">
    <property type="entry name" value="SULFATASE_1"/>
    <property type="match status" value="1"/>
</dbReference>
<dbReference type="CDD" id="cd16027">
    <property type="entry name" value="SGSH"/>
    <property type="match status" value="1"/>
</dbReference>
<comment type="caution">
    <text evidence="8">The sequence shown here is derived from an EMBL/GenBank/DDBJ whole genome shotgun (WGS) entry which is preliminary data.</text>
</comment>
<dbReference type="STRING" id="307972.A0A2G8KGV0"/>
<dbReference type="EMBL" id="MRZV01000594">
    <property type="protein sequence ID" value="PIK47224.1"/>
    <property type="molecule type" value="Genomic_DNA"/>
</dbReference>
<keyword evidence="5" id="KW-0325">Glycoprotein</keyword>
<evidence type="ECO:0000256" key="5">
    <source>
        <dbReference type="ARBA" id="ARBA00023180"/>
    </source>
</evidence>
<evidence type="ECO:0000313" key="9">
    <source>
        <dbReference type="Proteomes" id="UP000230750"/>
    </source>
</evidence>
<keyword evidence="9" id="KW-1185">Reference proteome</keyword>
<dbReference type="InterPro" id="IPR000917">
    <property type="entry name" value="Sulfatase_N"/>
</dbReference>
<dbReference type="Gene3D" id="3.40.720.10">
    <property type="entry name" value="Alkaline Phosphatase, subunit A"/>
    <property type="match status" value="1"/>
</dbReference>
<proteinExistence type="inferred from homology"/>
<dbReference type="PANTHER" id="PTHR43108:SF6">
    <property type="entry name" value="N-SULPHOGLUCOSAMINE SULPHOHYDROLASE"/>
    <property type="match status" value="1"/>
</dbReference>
<keyword evidence="3 6" id="KW-0732">Signal</keyword>
<evidence type="ECO:0000256" key="1">
    <source>
        <dbReference type="ARBA" id="ARBA00001913"/>
    </source>
</evidence>
<evidence type="ECO:0000256" key="6">
    <source>
        <dbReference type="SAM" id="SignalP"/>
    </source>
</evidence>
<dbReference type="GO" id="GO:0030200">
    <property type="term" value="P:heparan sulfate proteoglycan catabolic process"/>
    <property type="evidence" value="ECO:0007669"/>
    <property type="project" value="TreeGrafter"/>
</dbReference>
<sequence length="504" mass="57479">MMTQITRLIVFYVAFLAAITHVRGSMKNVLVILADDVGFESSVYNNTVCKTPNLERLAKRSVTFTHGYTSVSSCSPSRSAILTGLPSHQNGLYGLHGGQQNFNAFDGAKSLPVILKSHGIKTGIIGKKHVGSADVFKFDFEQTENNHPWIQIGRNITLMKSYVKQFLAMNSSQPFLLYIGFLDCHRCPESEFGDFCEKFGNGQPKYGVIPDWKPVYYDPDDVIVPPFLPDTPVSRGDIANQYTAMSRLDAGVGMLLDELASHGYLDNTLIIHTSDNGIPFPNAKTNLYEPGMGEPFLISSPEDTSRWGQVSEAFVSTTDILPTVLDWFNVPFPKYELNYQTVTLTGESLLPVTHEEPVSGFDHVFSSHNFHEISMYYPMRVLRNRRYRLLHNLNYLGPYPLATDLYDNPTFKDILNRTLSKQPTKWFKTLEQYYYRDEFELYDQVNDPLELTNLARNKEYASVFQEMNNTLYKWRLDTNDYWYCYPEGVRYLGSCANVHNAPPY</sequence>
<keyword evidence="4 8" id="KW-0378">Hydrolase</keyword>
<dbReference type="PANTHER" id="PTHR43108">
    <property type="entry name" value="N-ACETYLGLUCOSAMINE-6-SULFATASE FAMILY MEMBER"/>
    <property type="match status" value="1"/>
</dbReference>
<dbReference type="Pfam" id="PF00884">
    <property type="entry name" value="Sulfatase"/>
    <property type="match status" value="1"/>
</dbReference>
<dbReference type="AlphaFoldDB" id="A0A2G8KGV0"/>
<feature type="chain" id="PRO_5013741954" evidence="6">
    <location>
        <begin position="25"/>
        <end position="504"/>
    </location>
</feature>
<feature type="signal peptide" evidence="6">
    <location>
        <begin position="1"/>
        <end position="24"/>
    </location>
</feature>
<reference evidence="8 9" key="1">
    <citation type="journal article" date="2017" name="PLoS Biol.">
        <title>The sea cucumber genome provides insights into morphological evolution and visceral regeneration.</title>
        <authorList>
            <person name="Zhang X."/>
            <person name="Sun L."/>
            <person name="Yuan J."/>
            <person name="Sun Y."/>
            <person name="Gao Y."/>
            <person name="Zhang L."/>
            <person name="Li S."/>
            <person name="Dai H."/>
            <person name="Hamel J.F."/>
            <person name="Liu C."/>
            <person name="Yu Y."/>
            <person name="Liu S."/>
            <person name="Lin W."/>
            <person name="Guo K."/>
            <person name="Jin S."/>
            <person name="Xu P."/>
            <person name="Storey K.B."/>
            <person name="Huan P."/>
            <person name="Zhang T."/>
            <person name="Zhou Y."/>
            <person name="Zhang J."/>
            <person name="Lin C."/>
            <person name="Li X."/>
            <person name="Xing L."/>
            <person name="Huo D."/>
            <person name="Sun M."/>
            <person name="Wang L."/>
            <person name="Mercier A."/>
            <person name="Li F."/>
            <person name="Yang H."/>
            <person name="Xiang J."/>
        </authorList>
    </citation>
    <scope>NUCLEOTIDE SEQUENCE [LARGE SCALE GENOMIC DNA]</scope>
    <source>
        <strain evidence="8">Shaxun</strain>
        <tissue evidence="8">Muscle</tissue>
    </source>
</reference>
<evidence type="ECO:0000259" key="7">
    <source>
        <dbReference type="Pfam" id="PF00884"/>
    </source>
</evidence>
<dbReference type="GO" id="GO:0006027">
    <property type="term" value="P:glycosaminoglycan catabolic process"/>
    <property type="evidence" value="ECO:0007669"/>
    <property type="project" value="TreeGrafter"/>
</dbReference>
<accession>A0A2G8KGV0</accession>
<comment type="similarity">
    <text evidence="2">Belongs to the sulfatase family.</text>
</comment>
<protein>
    <submittedName>
        <fullName evidence="8">Putative N-sulfoglucosamine sulfohydrolase</fullName>
    </submittedName>
</protein>
<dbReference type="InterPro" id="IPR017850">
    <property type="entry name" value="Alkaline_phosphatase_core_sf"/>
</dbReference>
<evidence type="ECO:0000256" key="3">
    <source>
        <dbReference type="ARBA" id="ARBA00022729"/>
    </source>
</evidence>
<name>A0A2G8KGV0_STIJA</name>
<dbReference type="SUPFAM" id="SSF53649">
    <property type="entry name" value="Alkaline phosphatase-like"/>
    <property type="match status" value="1"/>
</dbReference>
<evidence type="ECO:0000256" key="4">
    <source>
        <dbReference type="ARBA" id="ARBA00022801"/>
    </source>
</evidence>
<dbReference type="GO" id="GO:0016250">
    <property type="term" value="F:N-sulfoglucosamine sulfohydrolase activity"/>
    <property type="evidence" value="ECO:0007669"/>
    <property type="project" value="TreeGrafter"/>
</dbReference>
<feature type="domain" description="Sulfatase N-terminal" evidence="7">
    <location>
        <begin position="27"/>
        <end position="330"/>
    </location>
</feature>
<comment type="cofactor">
    <cofactor evidence="1">
        <name>Ca(2+)</name>
        <dbReference type="ChEBI" id="CHEBI:29108"/>
    </cofactor>
</comment>
<dbReference type="Proteomes" id="UP000230750">
    <property type="component" value="Unassembled WGS sequence"/>
</dbReference>
<evidence type="ECO:0000256" key="2">
    <source>
        <dbReference type="ARBA" id="ARBA00008779"/>
    </source>
</evidence>
<dbReference type="OrthoDB" id="10012954at2759"/>
<organism evidence="8 9">
    <name type="scientific">Stichopus japonicus</name>
    <name type="common">Sea cucumber</name>
    <dbReference type="NCBI Taxonomy" id="307972"/>
    <lineage>
        <taxon>Eukaryota</taxon>
        <taxon>Metazoa</taxon>
        <taxon>Echinodermata</taxon>
        <taxon>Eleutherozoa</taxon>
        <taxon>Echinozoa</taxon>
        <taxon>Holothuroidea</taxon>
        <taxon>Aspidochirotacea</taxon>
        <taxon>Aspidochirotida</taxon>
        <taxon>Stichopodidae</taxon>
        <taxon>Apostichopus</taxon>
    </lineage>
</organism>
<evidence type="ECO:0000313" key="8">
    <source>
        <dbReference type="EMBL" id="PIK47224.1"/>
    </source>
</evidence>
<gene>
    <name evidence="8" type="ORF">BSL78_15913</name>
</gene>